<dbReference type="EMBL" id="VUOB01000077">
    <property type="protein sequence ID" value="KAA2252131.1"/>
    <property type="molecule type" value="Genomic_DNA"/>
</dbReference>
<dbReference type="Pfam" id="PF04149">
    <property type="entry name" value="DUF397"/>
    <property type="match status" value="2"/>
</dbReference>
<feature type="domain" description="DUF397" evidence="1">
    <location>
        <begin position="9"/>
        <end position="29"/>
    </location>
</feature>
<dbReference type="InterPro" id="IPR007278">
    <property type="entry name" value="DUF397"/>
</dbReference>
<dbReference type="OrthoDB" id="3430276at2"/>
<evidence type="ECO:0000313" key="2">
    <source>
        <dbReference type="EMBL" id="KAA2252131.1"/>
    </source>
</evidence>
<sequence length="82" mass="8806">MTVLDLSTARWRKSSRSSATNTCVEVALLDVPWRKSTRSNAGNTCVEVAFSGPAVGVRDSKNPTGPALAFPHSAWRAFLATQ</sequence>
<organism evidence="2 3">
    <name type="scientific">Solihabitans fulvus</name>
    <dbReference type="NCBI Taxonomy" id="1892852"/>
    <lineage>
        <taxon>Bacteria</taxon>
        <taxon>Bacillati</taxon>
        <taxon>Actinomycetota</taxon>
        <taxon>Actinomycetes</taxon>
        <taxon>Pseudonocardiales</taxon>
        <taxon>Pseudonocardiaceae</taxon>
        <taxon>Solihabitans</taxon>
    </lineage>
</organism>
<reference evidence="2 3" key="1">
    <citation type="submission" date="2019-09" db="EMBL/GenBank/DDBJ databases">
        <title>Goodfellowia gen. nov., a new genus of the Pseudonocardineae related to Actinoalloteichus, containing Goodfellowia coeruleoviolacea gen. nov., comb. nov. gen. nov., comb. nov.</title>
        <authorList>
            <person name="Labeda D."/>
        </authorList>
    </citation>
    <scope>NUCLEOTIDE SEQUENCE [LARGE SCALE GENOMIC DNA]</scope>
    <source>
        <strain evidence="2 3">AN110305</strain>
    </source>
</reference>
<evidence type="ECO:0000313" key="3">
    <source>
        <dbReference type="Proteomes" id="UP000323454"/>
    </source>
</evidence>
<protein>
    <submittedName>
        <fullName evidence="2">DUF397 domain-containing protein</fullName>
    </submittedName>
</protein>
<reference evidence="2 3" key="2">
    <citation type="submission" date="2019-09" db="EMBL/GenBank/DDBJ databases">
        <authorList>
            <person name="Jin C."/>
        </authorList>
    </citation>
    <scope>NUCLEOTIDE SEQUENCE [LARGE SCALE GENOMIC DNA]</scope>
    <source>
        <strain evidence="2 3">AN110305</strain>
    </source>
</reference>
<name>A0A5B2WJU7_9PSEU</name>
<evidence type="ECO:0000259" key="1">
    <source>
        <dbReference type="Pfam" id="PF04149"/>
    </source>
</evidence>
<dbReference type="Proteomes" id="UP000323454">
    <property type="component" value="Unassembled WGS sequence"/>
</dbReference>
<proteinExistence type="predicted"/>
<keyword evidence="3" id="KW-1185">Reference proteome</keyword>
<accession>A0A5B2WJU7</accession>
<dbReference type="AlphaFoldDB" id="A0A5B2WJU7"/>
<feature type="domain" description="DUF397" evidence="1">
    <location>
        <begin position="32"/>
        <end position="80"/>
    </location>
</feature>
<comment type="caution">
    <text evidence="2">The sequence shown here is derived from an EMBL/GenBank/DDBJ whole genome shotgun (WGS) entry which is preliminary data.</text>
</comment>
<dbReference type="RefSeq" id="WP_149854547.1">
    <property type="nucleotide sequence ID" value="NZ_VUOB01000077.1"/>
</dbReference>
<gene>
    <name evidence="2" type="ORF">F0L68_36895</name>
</gene>